<feature type="region of interest" description="Disordered" evidence="1">
    <location>
        <begin position="80"/>
        <end position="112"/>
    </location>
</feature>
<dbReference type="PANTHER" id="PTHR38166:SF1">
    <property type="entry name" value="C2H2-TYPE DOMAIN-CONTAINING PROTEIN"/>
    <property type="match status" value="1"/>
</dbReference>
<dbReference type="EMBL" id="JAGMUU010000016">
    <property type="protein sequence ID" value="KAH7136862.1"/>
    <property type="molecule type" value="Genomic_DNA"/>
</dbReference>
<evidence type="ECO:0008006" key="4">
    <source>
        <dbReference type="Google" id="ProtNLM"/>
    </source>
</evidence>
<dbReference type="Proteomes" id="UP000717696">
    <property type="component" value="Unassembled WGS sequence"/>
</dbReference>
<organism evidence="2 3">
    <name type="scientific">Dactylonectria estremocensis</name>
    <dbReference type="NCBI Taxonomy" id="1079267"/>
    <lineage>
        <taxon>Eukaryota</taxon>
        <taxon>Fungi</taxon>
        <taxon>Dikarya</taxon>
        <taxon>Ascomycota</taxon>
        <taxon>Pezizomycotina</taxon>
        <taxon>Sordariomycetes</taxon>
        <taxon>Hypocreomycetidae</taxon>
        <taxon>Hypocreales</taxon>
        <taxon>Nectriaceae</taxon>
        <taxon>Dactylonectria</taxon>
    </lineage>
</organism>
<name>A0A9P9IX26_9HYPO</name>
<evidence type="ECO:0000313" key="3">
    <source>
        <dbReference type="Proteomes" id="UP000717696"/>
    </source>
</evidence>
<dbReference type="AlphaFoldDB" id="A0A9P9IX26"/>
<comment type="caution">
    <text evidence="2">The sequence shown here is derived from an EMBL/GenBank/DDBJ whole genome shotgun (WGS) entry which is preliminary data.</text>
</comment>
<protein>
    <recommendedName>
        <fullName evidence="4">C2H2-type domain-containing protein</fullName>
    </recommendedName>
</protein>
<evidence type="ECO:0000313" key="2">
    <source>
        <dbReference type="EMBL" id="KAH7136862.1"/>
    </source>
</evidence>
<feature type="compositionally biased region" description="Basic and acidic residues" evidence="1">
    <location>
        <begin position="93"/>
        <end position="102"/>
    </location>
</feature>
<proteinExistence type="predicted"/>
<feature type="region of interest" description="Disordered" evidence="1">
    <location>
        <begin position="151"/>
        <end position="224"/>
    </location>
</feature>
<reference evidence="2" key="1">
    <citation type="journal article" date="2021" name="Nat. Commun.">
        <title>Genetic determinants of endophytism in the Arabidopsis root mycobiome.</title>
        <authorList>
            <person name="Mesny F."/>
            <person name="Miyauchi S."/>
            <person name="Thiergart T."/>
            <person name="Pickel B."/>
            <person name="Atanasova L."/>
            <person name="Karlsson M."/>
            <person name="Huettel B."/>
            <person name="Barry K.W."/>
            <person name="Haridas S."/>
            <person name="Chen C."/>
            <person name="Bauer D."/>
            <person name="Andreopoulos W."/>
            <person name="Pangilinan J."/>
            <person name="LaButti K."/>
            <person name="Riley R."/>
            <person name="Lipzen A."/>
            <person name="Clum A."/>
            <person name="Drula E."/>
            <person name="Henrissat B."/>
            <person name="Kohler A."/>
            <person name="Grigoriev I.V."/>
            <person name="Martin F.M."/>
            <person name="Hacquard S."/>
        </authorList>
    </citation>
    <scope>NUCLEOTIDE SEQUENCE</scope>
    <source>
        <strain evidence="2">MPI-CAGE-AT-0021</strain>
    </source>
</reference>
<gene>
    <name evidence="2" type="ORF">B0J13DRAFT_609708</name>
</gene>
<keyword evidence="3" id="KW-1185">Reference proteome</keyword>
<evidence type="ECO:0000256" key="1">
    <source>
        <dbReference type="SAM" id="MobiDB-lite"/>
    </source>
</evidence>
<sequence length="535" mass="59611">MKDFMSDDTPIDVLGAGHLVESPPLEAIRYPWPSPRTVSYKSVSNANVSVSDDFLSERALVERQLMYDLPKNSDEWVQGLPPLFEESSTPRKSTKDDLKNVDDDCSSGRSPSPWLEMWFEKDGDMKFGEFAAKMIAECPNQNGLAREFRAAGADHSDTGSQRADNDAPLSAFDPAQSGFGNSNRQAKRLRDDPGDGSDDDGPPGPKRQMVMRPPSGNVRPRPMYACPYQKQDPRGSPLCGMPHGAKRDYGWDSVSRVKQHLLESHGRDHHCQNCWKAFKKVEHAVKCPSERKCFPRECPPKKWLTEEQIILLRAERIPSQGDDGWYRIFDYCELDKTSKSVLLTPTSSVTPNSMWTPSSGSTSFTPKCPDTHLISQAMDEDSVVPDETFTEMFQELAGSPAQPRPSANGNDAFTVDHGFPMAPLPETPLWTPENPGFDTSASRNMDRSIFGAAGVPPASCSCMGLKFCGSCRLKERNSTLRSENRSLRSVLDLIKSTVDEHYEVLSDVDEQGLLSPDTMAKLWTHQEQLGKHLQF</sequence>
<dbReference type="PANTHER" id="PTHR38166">
    <property type="entry name" value="C2H2-TYPE DOMAIN-CONTAINING PROTEIN-RELATED"/>
    <property type="match status" value="1"/>
</dbReference>
<accession>A0A9P9IX26</accession>
<dbReference type="OrthoDB" id="4590873at2759"/>